<keyword evidence="1" id="KW-0732">Signal</keyword>
<dbReference type="PANTHER" id="PTHR33420:SF3">
    <property type="entry name" value="FIMBRIAL SUBUNIT ELFA"/>
    <property type="match status" value="1"/>
</dbReference>
<sequence length="301" mass="30853">MLNLAAATGAEMGSIRISFTTPIYVTVKCPYGGGFISQMSNAFASLGGSPQLYETGLPGVAMKVSLKMPDVPGTSANVFAPDGYIPTVGTIFATMAYFEEVATFTFIKTDAGPTRSGQINGMVFILTSNAGGKVDLASFNLSSPIVLKVGTSPTCAVDAASKTVDVTLAQAKIAAFSGPGSSANPTPFKLMFTCTGAKNGGTSIAQIGFTDANSPGNTSSVLSLSAKSTAKGVGVQIQSSAGMPYTLGPDSTAWDAPGHNTEGEWANGNYTLSFTASYIQTEPIVQPGLVDAMATFTMTYQ</sequence>
<keyword evidence="4" id="KW-1185">Reference proteome</keyword>
<dbReference type="InterPro" id="IPR000259">
    <property type="entry name" value="Adhesion_dom_fimbrial"/>
</dbReference>
<proteinExistence type="predicted"/>
<dbReference type="AlphaFoldDB" id="A0A0N0GPU3"/>
<gene>
    <name evidence="3" type="primary">fimA_2</name>
    <name evidence="3" type="ORF">WG78_05725</name>
</gene>
<evidence type="ECO:0000313" key="3">
    <source>
        <dbReference type="EMBL" id="KPC54124.1"/>
    </source>
</evidence>
<dbReference type="InterPro" id="IPR008966">
    <property type="entry name" value="Adhesion_dom_sf"/>
</dbReference>
<dbReference type="InterPro" id="IPR036937">
    <property type="entry name" value="Adhesion_dom_fimbrial_sf"/>
</dbReference>
<dbReference type="Gene3D" id="2.60.40.3310">
    <property type="match status" value="1"/>
</dbReference>
<dbReference type="InterPro" id="IPR050263">
    <property type="entry name" value="Bact_Fimbrial_Adh_Pro"/>
</dbReference>
<dbReference type="EMBL" id="LAQT01000003">
    <property type="protein sequence ID" value="KPC54124.1"/>
    <property type="molecule type" value="Genomic_DNA"/>
</dbReference>
<dbReference type="Gene3D" id="2.60.40.1090">
    <property type="entry name" value="Fimbrial-type adhesion domain"/>
    <property type="match status" value="1"/>
</dbReference>
<dbReference type="GO" id="GO:0043709">
    <property type="term" value="P:cell adhesion involved in single-species biofilm formation"/>
    <property type="evidence" value="ECO:0007669"/>
    <property type="project" value="TreeGrafter"/>
</dbReference>
<dbReference type="PANTHER" id="PTHR33420">
    <property type="entry name" value="FIMBRIAL SUBUNIT ELFA-RELATED"/>
    <property type="match status" value="1"/>
</dbReference>
<evidence type="ECO:0000259" key="2">
    <source>
        <dbReference type="Pfam" id="PF00419"/>
    </source>
</evidence>
<comment type="caution">
    <text evidence="3">The sequence shown here is derived from an EMBL/GenBank/DDBJ whole genome shotgun (WGS) entry which is preliminary data.</text>
</comment>
<dbReference type="GO" id="GO:0009289">
    <property type="term" value="C:pilus"/>
    <property type="evidence" value="ECO:0007669"/>
    <property type="project" value="InterPro"/>
</dbReference>
<feature type="domain" description="Fimbrial-type adhesion" evidence="2">
    <location>
        <begin position="151"/>
        <end position="301"/>
    </location>
</feature>
<organism evidence="3 4">
    <name type="scientific">Amantichitinum ursilacus</name>
    <dbReference type="NCBI Taxonomy" id="857265"/>
    <lineage>
        <taxon>Bacteria</taxon>
        <taxon>Pseudomonadati</taxon>
        <taxon>Pseudomonadota</taxon>
        <taxon>Betaproteobacteria</taxon>
        <taxon>Neisseriales</taxon>
        <taxon>Chitinibacteraceae</taxon>
        <taxon>Amantichitinum</taxon>
    </lineage>
</organism>
<reference evidence="3 4" key="1">
    <citation type="submission" date="2015-07" db="EMBL/GenBank/DDBJ databases">
        <title>Draft genome sequence of the Amantichitinum ursilacus IGB-41, a new chitin-degrading bacterium.</title>
        <authorList>
            <person name="Kirstahler P."/>
            <person name="Guenther M."/>
            <person name="Grumaz C."/>
            <person name="Rupp S."/>
            <person name="Zibek S."/>
            <person name="Sohn K."/>
        </authorList>
    </citation>
    <scope>NUCLEOTIDE SEQUENCE [LARGE SCALE GENOMIC DNA]</scope>
    <source>
        <strain evidence="3 4">IGB-41</strain>
    </source>
</reference>
<evidence type="ECO:0000256" key="1">
    <source>
        <dbReference type="ARBA" id="ARBA00022729"/>
    </source>
</evidence>
<dbReference type="Proteomes" id="UP000037939">
    <property type="component" value="Unassembled WGS sequence"/>
</dbReference>
<name>A0A0N0GPU3_9NEIS</name>
<dbReference type="STRING" id="857265.WG78_05725"/>
<dbReference type="Pfam" id="PF00419">
    <property type="entry name" value="Fimbrial"/>
    <property type="match status" value="1"/>
</dbReference>
<evidence type="ECO:0000313" key="4">
    <source>
        <dbReference type="Proteomes" id="UP000037939"/>
    </source>
</evidence>
<protein>
    <submittedName>
        <fullName evidence="3">Type-1 fimbrial protein, A chain</fullName>
    </submittedName>
</protein>
<dbReference type="SUPFAM" id="SSF49401">
    <property type="entry name" value="Bacterial adhesins"/>
    <property type="match status" value="1"/>
</dbReference>
<accession>A0A0N0GPU3</accession>